<keyword evidence="1" id="KW-1133">Transmembrane helix</keyword>
<keyword evidence="1" id="KW-0812">Transmembrane</keyword>
<keyword evidence="1" id="KW-0472">Membrane</keyword>
<reference evidence="2" key="1">
    <citation type="submission" date="2023-02" db="EMBL/GenBank/DDBJ databases">
        <title>Description and genomic characterization of Salipiger bruguierae sp. nov., isolated from the sediment of mangrove plant Bruguiera sexangula.</title>
        <authorList>
            <person name="Long M."/>
        </authorList>
    </citation>
    <scope>NUCLEOTIDE SEQUENCE</scope>
    <source>
        <strain evidence="2">H15</strain>
        <plasmid evidence="2">unnamed2</plasmid>
    </source>
</reference>
<sequence length="92" mass="10285">MIDILLYIIFVPLIFCLVWIFTSVLPNWLAIIGLGKWGWDVGNSGGKALSLWLETGDPAIWAPACGVCFALVMALVTRPLKRFLHRVEATWV</sequence>
<evidence type="ECO:0000313" key="2">
    <source>
        <dbReference type="EMBL" id="XCC97108.1"/>
    </source>
</evidence>
<protein>
    <submittedName>
        <fullName evidence="2">Uncharacterized protein</fullName>
    </submittedName>
</protein>
<feature type="transmembrane region" description="Helical" evidence="1">
    <location>
        <begin position="7"/>
        <end position="39"/>
    </location>
</feature>
<name>A0AAU8AQQ0_9RHOB</name>
<geneLocation type="plasmid" evidence="2">
    <name>unnamed2</name>
</geneLocation>
<dbReference type="AlphaFoldDB" id="A0AAU8AQQ0"/>
<gene>
    <name evidence="2" type="ORF">PVT71_25435</name>
</gene>
<keyword evidence="2" id="KW-0614">Plasmid</keyword>
<feature type="transmembrane region" description="Helical" evidence="1">
    <location>
        <begin position="59"/>
        <end position="76"/>
    </location>
</feature>
<accession>A0AAU8AQQ0</accession>
<dbReference type="RefSeq" id="WP_353475998.1">
    <property type="nucleotide sequence ID" value="NZ_CP123387.1"/>
</dbReference>
<organism evidence="2">
    <name type="scientific">Alloyangia sp. H15</name>
    <dbReference type="NCBI Taxonomy" id="3029062"/>
    <lineage>
        <taxon>Bacteria</taxon>
        <taxon>Pseudomonadati</taxon>
        <taxon>Pseudomonadota</taxon>
        <taxon>Alphaproteobacteria</taxon>
        <taxon>Rhodobacterales</taxon>
        <taxon>Roseobacteraceae</taxon>
        <taxon>Alloyangia</taxon>
    </lineage>
</organism>
<evidence type="ECO:0000256" key="1">
    <source>
        <dbReference type="SAM" id="Phobius"/>
    </source>
</evidence>
<proteinExistence type="predicted"/>
<dbReference type="EMBL" id="CP123387">
    <property type="protein sequence ID" value="XCC97108.1"/>
    <property type="molecule type" value="Genomic_DNA"/>
</dbReference>